<dbReference type="PANTHER" id="PTHR12975:SF6">
    <property type="entry name" value="TRAFFICKING PROTEIN PARTICLE COMPLEX SUBUNIT 8"/>
    <property type="match status" value="1"/>
</dbReference>
<evidence type="ECO:0000256" key="1">
    <source>
        <dbReference type="SAM" id="MobiDB-lite"/>
    </source>
</evidence>
<comment type="caution">
    <text evidence="2">The sequence shown here is derived from an EMBL/GenBank/DDBJ whole genome shotgun (WGS) entry which is preliminary data.</text>
</comment>
<proteinExistence type="predicted"/>
<accession>A0A423WPB0</accession>
<protein>
    <submittedName>
        <fullName evidence="2">Uncharacterized protein</fullName>
    </submittedName>
</protein>
<dbReference type="EMBL" id="LJZO01000001">
    <property type="protein sequence ID" value="ROW05253.1"/>
    <property type="molecule type" value="Genomic_DNA"/>
</dbReference>
<evidence type="ECO:0000313" key="3">
    <source>
        <dbReference type="Proteomes" id="UP000284375"/>
    </source>
</evidence>
<feature type="compositionally biased region" description="Acidic residues" evidence="1">
    <location>
        <begin position="613"/>
        <end position="626"/>
    </location>
</feature>
<name>A0A423WPB0_CYTCH</name>
<dbReference type="STRING" id="252740.A0A423WPB0"/>
<organism evidence="2 3">
    <name type="scientific">Cytospora chrysosperma</name>
    <name type="common">Cytospora canker fungus</name>
    <name type="synonym">Sphaeria chrysosperma</name>
    <dbReference type="NCBI Taxonomy" id="252740"/>
    <lineage>
        <taxon>Eukaryota</taxon>
        <taxon>Fungi</taxon>
        <taxon>Dikarya</taxon>
        <taxon>Ascomycota</taxon>
        <taxon>Pezizomycotina</taxon>
        <taxon>Sordariomycetes</taxon>
        <taxon>Sordariomycetidae</taxon>
        <taxon>Diaporthales</taxon>
        <taxon>Cytosporaceae</taxon>
        <taxon>Cytospora</taxon>
    </lineage>
</organism>
<dbReference type="GO" id="GO:1990072">
    <property type="term" value="C:TRAPPIII protein complex"/>
    <property type="evidence" value="ECO:0007669"/>
    <property type="project" value="TreeGrafter"/>
</dbReference>
<keyword evidence="3" id="KW-1185">Reference proteome</keyword>
<evidence type="ECO:0000313" key="2">
    <source>
        <dbReference type="EMBL" id="ROW05253.1"/>
    </source>
</evidence>
<feature type="region of interest" description="Disordered" evidence="1">
    <location>
        <begin position="603"/>
        <end position="667"/>
    </location>
</feature>
<reference evidence="2 3" key="1">
    <citation type="submission" date="2015-09" db="EMBL/GenBank/DDBJ databases">
        <title>Host preference determinants of Valsa canker pathogens revealed by comparative genomics.</title>
        <authorList>
            <person name="Yin Z."/>
            <person name="Huang L."/>
        </authorList>
    </citation>
    <scope>NUCLEOTIDE SEQUENCE [LARGE SCALE GENOMIC DNA]</scope>
    <source>
        <strain evidence="2 3">YSFL</strain>
    </source>
</reference>
<dbReference type="OrthoDB" id="203724at2759"/>
<dbReference type="Proteomes" id="UP000284375">
    <property type="component" value="Unassembled WGS sequence"/>
</dbReference>
<dbReference type="InterPro" id="IPR024420">
    <property type="entry name" value="TRAPP_III_complex_Trs85"/>
</dbReference>
<feature type="region of interest" description="Disordered" evidence="1">
    <location>
        <begin position="814"/>
        <end position="854"/>
    </location>
</feature>
<dbReference type="AlphaFoldDB" id="A0A423WPB0"/>
<feature type="compositionally biased region" description="Gly residues" evidence="1">
    <location>
        <begin position="823"/>
        <end position="841"/>
    </location>
</feature>
<feature type="compositionally biased region" description="Basic residues" evidence="1">
    <location>
        <begin position="631"/>
        <end position="641"/>
    </location>
</feature>
<dbReference type="PANTHER" id="PTHR12975">
    <property type="entry name" value="TRANSPORT PROTEIN TRAPP"/>
    <property type="match status" value="1"/>
</dbReference>
<gene>
    <name evidence="2" type="ORF">VSDG_00291</name>
</gene>
<dbReference type="Pfam" id="PF12739">
    <property type="entry name" value="TRAPPC-Trs85"/>
    <property type="match status" value="1"/>
</dbReference>
<sequence>MQSLVDTDAASEPGNPLSLAMRAFVPHVAIYASSDTDGLVREKGFERGLWELLRPFGERVPGKVTIRDSNGSSRSWDDFSVRFTRLGDNVESPDGLMRAPNGQAAVQATKKIADVETVVNRHLTYAEQSFSNLIQPSTPTTHGLDKEATSPYYALYLRRLLSGIPMSAHESWAHPVACVIAASSREPAPIETFRRLYHESTNGDRRLPPWVDGDYLRYYVLVHDEENSDITKSMALFDQMKRHLGLHCHLLRIRSSQGAETDDDSIPLPRSEWMSAQEELVDIERSENQEDFEDPTKYIFESDATAIRTFIREMVTQSIIPTMERNVSVWNDQVASKRKGLSGRFMSLSKRWTGFGGGSRNSTGSSSSSNYEAAGYYRPDAPEAIMRKLADYAFMLRDWKLSMSTYELLRSDFSNDKAWKYHAAANEMAAITLLIMPQNMSSKTRMDNITSMIDQAAYSYNTRCSSSYGTLRSMALCLELLRMRGGSAVDEAVKWGMRIMEGRIVGQIGDALLKERMAVCCAARQGVGSMAWGSWRRKSAFWSVLGAEAWINQAKYIQAQRCLNEAKDMYSKLESDDGIGGWALASEHMAQLHMTLKQGLSLDGLEDGVPPEHEEEEVELMEEEEPERLNKTKNKNKRMSRRMSLGTAGGAGGNLETAPLKSAEGSEEQIKAEADDGFSYHSQANLDVRLSGLLVGYKCDQAVQVVGHGHAIPLAHGLHVAPLPVAPLTPHHGLPGAGTQAQLEQADGRPAALVEEEGDDGGPVLPLQLPLDLGPEAPVAEVLPPVTGPVGLEGVVDGGAGVRRGICLAGEVEALEDGEEGPAPGGELGGSGQEDGGGGIPRGLVLVVGGDGLD</sequence>